<dbReference type="Pfam" id="PF04043">
    <property type="entry name" value="PMEI"/>
    <property type="match status" value="1"/>
</dbReference>
<dbReference type="InterPro" id="IPR006501">
    <property type="entry name" value="Pectinesterase_inhib_dom"/>
</dbReference>
<sequence length="112" mass="13027">MNSQQIGVYKDCLRLVDHTLFQFHSAYYLLYHVSLRNHINLLESHLSTDKDHVFQPTLANLKALLNATMTNQDTCLIGLSRARLTEDLRRRAGEKFILMSRRESFKFGESRG</sequence>
<dbReference type="InterPro" id="IPR035513">
    <property type="entry name" value="Invertase/methylesterase_inhib"/>
</dbReference>
<organism evidence="2 3">
    <name type="scientific">Amborella trichopoda</name>
    <dbReference type="NCBI Taxonomy" id="13333"/>
    <lineage>
        <taxon>Eukaryota</taxon>
        <taxon>Viridiplantae</taxon>
        <taxon>Streptophyta</taxon>
        <taxon>Embryophyta</taxon>
        <taxon>Tracheophyta</taxon>
        <taxon>Spermatophyta</taxon>
        <taxon>Magnoliopsida</taxon>
        <taxon>Amborellales</taxon>
        <taxon>Amborellaceae</taxon>
        <taxon>Amborella</taxon>
    </lineage>
</organism>
<evidence type="ECO:0000259" key="1">
    <source>
        <dbReference type="Pfam" id="PF04043"/>
    </source>
</evidence>
<feature type="domain" description="Pectinesterase inhibitor" evidence="1">
    <location>
        <begin position="7"/>
        <end position="92"/>
    </location>
</feature>
<dbReference type="SUPFAM" id="SSF101148">
    <property type="entry name" value="Plant invertase/pectin methylesterase inhibitor"/>
    <property type="match status" value="1"/>
</dbReference>
<accession>W1PD32</accession>
<protein>
    <recommendedName>
        <fullName evidence="1">Pectinesterase inhibitor domain-containing protein</fullName>
    </recommendedName>
</protein>
<reference evidence="3" key="1">
    <citation type="journal article" date="2013" name="Science">
        <title>The Amborella genome and the evolution of flowering plants.</title>
        <authorList>
            <consortium name="Amborella Genome Project"/>
        </authorList>
    </citation>
    <scope>NUCLEOTIDE SEQUENCE [LARGE SCALE GENOMIC DNA]</scope>
</reference>
<dbReference type="Gramene" id="ERN05609">
    <property type="protein sequence ID" value="ERN05609"/>
    <property type="gene ID" value="AMTR_s00006p00031280"/>
</dbReference>
<keyword evidence="3" id="KW-1185">Reference proteome</keyword>
<dbReference type="GO" id="GO:0004857">
    <property type="term" value="F:enzyme inhibitor activity"/>
    <property type="evidence" value="ECO:0007669"/>
    <property type="project" value="InterPro"/>
</dbReference>
<dbReference type="HOGENOM" id="CLU_2149201_0_0_1"/>
<dbReference type="EMBL" id="KI393980">
    <property type="protein sequence ID" value="ERN05609.1"/>
    <property type="molecule type" value="Genomic_DNA"/>
</dbReference>
<proteinExistence type="predicted"/>
<dbReference type="Proteomes" id="UP000017836">
    <property type="component" value="Unassembled WGS sequence"/>
</dbReference>
<name>W1PD32_AMBTC</name>
<gene>
    <name evidence="2" type="ORF">AMTR_s00006p00031280</name>
</gene>
<dbReference type="Gene3D" id="1.20.140.40">
    <property type="entry name" value="Invertase/pectin methylesterase inhibitor family protein"/>
    <property type="match status" value="1"/>
</dbReference>
<evidence type="ECO:0000313" key="3">
    <source>
        <dbReference type="Proteomes" id="UP000017836"/>
    </source>
</evidence>
<evidence type="ECO:0000313" key="2">
    <source>
        <dbReference type="EMBL" id="ERN05609.1"/>
    </source>
</evidence>
<dbReference type="AlphaFoldDB" id="W1PD32"/>